<evidence type="ECO:0000256" key="7">
    <source>
        <dbReference type="ARBA" id="ARBA00023268"/>
    </source>
</evidence>
<organism evidence="10 11">
    <name type="scientific">Daphnia magna</name>
    <dbReference type="NCBI Taxonomy" id="35525"/>
    <lineage>
        <taxon>Eukaryota</taxon>
        <taxon>Metazoa</taxon>
        <taxon>Ecdysozoa</taxon>
        <taxon>Arthropoda</taxon>
        <taxon>Crustacea</taxon>
        <taxon>Branchiopoda</taxon>
        <taxon>Diplostraca</taxon>
        <taxon>Cladocera</taxon>
        <taxon>Anomopoda</taxon>
        <taxon>Daphniidae</taxon>
        <taxon>Daphnia</taxon>
    </lineage>
</organism>
<dbReference type="PANTHER" id="PTHR37984:SF5">
    <property type="entry name" value="PROTEIN NYNRIN-LIKE"/>
    <property type="match status" value="1"/>
</dbReference>
<dbReference type="InterPro" id="IPR043502">
    <property type="entry name" value="DNA/RNA_pol_sf"/>
</dbReference>
<keyword evidence="2" id="KW-0548">Nucleotidyltransferase</keyword>
<keyword evidence="7" id="KW-0511">Multifunctional enzyme</keyword>
<sequence>MQFGLRKAPSTIQKTMEIVLKPLIGKCMTVDIDYIIVYSKSITKHKGKFAPKAVEYLGHIVSEHGVKVDPVAIEKHHAPKNADQVRAFLARAEQSNIAMVAGGRKRSFNGIKECLCSAPTLACPDFACFFILHTDACGYGVGGCFVLSTSAMLSRFHARIYHLPDASGYGTGAVLAQTQSSSQSADLAETNEPELCESDGVEVVIAYTSKHLNDCEAKCLTTEKEAYGIVHAIEVFRNYLYGRIFTVLQTTEHRPLEW</sequence>
<dbReference type="GO" id="GO:0003964">
    <property type="term" value="F:RNA-directed DNA polymerase activity"/>
    <property type="evidence" value="ECO:0007669"/>
    <property type="project" value="UniProtKB-KW"/>
</dbReference>
<gene>
    <name evidence="10" type="ORF">APZ42_034235</name>
</gene>
<feature type="domain" description="Reverse transcriptase RNase H-like" evidence="8">
    <location>
        <begin position="164"/>
        <end position="258"/>
    </location>
</feature>
<evidence type="ECO:0000313" key="10">
    <source>
        <dbReference type="EMBL" id="KZS03113.1"/>
    </source>
</evidence>
<dbReference type="Gene3D" id="3.30.70.270">
    <property type="match status" value="1"/>
</dbReference>
<keyword evidence="11" id="KW-1185">Reference proteome</keyword>
<evidence type="ECO:0000256" key="6">
    <source>
        <dbReference type="ARBA" id="ARBA00022918"/>
    </source>
</evidence>
<keyword evidence="4" id="KW-0255">Endonuclease</keyword>
<dbReference type="EMBL" id="LRGB01003341">
    <property type="protein sequence ID" value="KZS03113.1"/>
    <property type="molecule type" value="Genomic_DNA"/>
</dbReference>
<dbReference type="InterPro" id="IPR043128">
    <property type="entry name" value="Rev_trsase/Diguanyl_cyclase"/>
</dbReference>
<evidence type="ECO:0000256" key="1">
    <source>
        <dbReference type="ARBA" id="ARBA00022679"/>
    </source>
</evidence>
<evidence type="ECO:0000259" key="8">
    <source>
        <dbReference type="Pfam" id="PF17917"/>
    </source>
</evidence>
<dbReference type="InterPro" id="IPR041577">
    <property type="entry name" value="RT_RNaseH_2"/>
</dbReference>
<dbReference type="GO" id="GO:0016787">
    <property type="term" value="F:hydrolase activity"/>
    <property type="evidence" value="ECO:0007669"/>
    <property type="project" value="UniProtKB-KW"/>
</dbReference>
<evidence type="ECO:0008006" key="12">
    <source>
        <dbReference type="Google" id="ProtNLM"/>
    </source>
</evidence>
<dbReference type="SUPFAM" id="SSF56672">
    <property type="entry name" value="DNA/RNA polymerases"/>
    <property type="match status" value="1"/>
</dbReference>
<evidence type="ECO:0000259" key="9">
    <source>
        <dbReference type="Pfam" id="PF17919"/>
    </source>
</evidence>
<name>A0A164KB71_9CRUS</name>
<evidence type="ECO:0000256" key="4">
    <source>
        <dbReference type="ARBA" id="ARBA00022759"/>
    </source>
</evidence>
<dbReference type="InterPro" id="IPR050951">
    <property type="entry name" value="Retrovirus_Pol_polyprotein"/>
</dbReference>
<dbReference type="STRING" id="35525.A0A164KB71"/>
<dbReference type="AlphaFoldDB" id="A0A164KB71"/>
<keyword evidence="1" id="KW-0808">Transferase</keyword>
<feature type="domain" description="Reverse transcriptase/retrotransposon-derived protein RNase H-like" evidence="9">
    <location>
        <begin position="105"/>
        <end position="146"/>
    </location>
</feature>
<protein>
    <recommendedName>
        <fullName evidence="12">Reverse transcriptase RNase H-like domain-containing protein</fullName>
    </recommendedName>
</protein>
<dbReference type="Pfam" id="PF17917">
    <property type="entry name" value="RT_RNaseH"/>
    <property type="match status" value="1"/>
</dbReference>
<keyword evidence="5" id="KW-0378">Hydrolase</keyword>
<dbReference type="InterPro" id="IPR041373">
    <property type="entry name" value="RT_RNaseH"/>
</dbReference>
<comment type="caution">
    <text evidence="10">The sequence shown here is derived from an EMBL/GenBank/DDBJ whole genome shotgun (WGS) entry which is preliminary data.</text>
</comment>
<evidence type="ECO:0000256" key="3">
    <source>
        <dbReference type="ARBA" id="ARBA00022722"/>
    </source>
</evidence>
<evidence type="ECO:0000313" key="11">
    <source>
        <dbReference type="Proteomes" id="UP000076858"/>
    </source>
</evidence>
<dbReference type="Pfam" id="PF17919">
    <property type="entry name" value="RT_RNaseH_2"/>
    <property type="match status" value="1"/>
</dbReference>
<accession>A0A164KB71</accession>
<keyword evidence="3" id="KW-0540">Nuclease</keyword>
<evidence type="ECO:0000256" key="5">
    <source>
        <dbReference type="ARBA" id="ARBA00022801"/>
    </source>
</evidence>
<proteinExistence type="predicted"/>
<keyword evidence="6" id="KW-0695">RNA-directed DNA polymerase</keyword>
<reference evidence="10 11" key="1">
    <citation type="submission" date="2016-03" db="EMBL/GenBank/DDBJ databases">
        <title>EvidentialGene: Evidence-directed Construction of Genes on Genomes.</title>
        <authorList>
            <person name="Gilbert D.G."/>
            <person name="Choi J.-H."/>
            <person name="Mockaitis K."/>
            <person name="Colbourne J."/>
            <person name="Pfrender M."/>
        </authorList>
    </citation>
    <scope>NUCLEOTIDE SEQUENCE [LARGE SCALE GENOMIC DNA]</scope>
    <source>
        <strain evidence="10 11">Xinb3</strain>
        <tissue evidence="10">Complete organism</tissue>
    </source>
</reference>
<evidence type="ECO:0000256" key="2">
    <source>
        <dbReference type="ARBA" id="ARBA00022695"/>
    </source>
</evidence>
<dbReference type="PANTHER" id="PTHR37984">
    <property type="entry name" value="PROTEIN CBG26694"/>
    <property type="match status" value="1"/>
</dbReference>
<dbReference type="Proteomes" id="UP000076858">
    <property type="component" value="Unassembled WGS sequence"/>
</dbReference>
<dbReference type="GO" id="GO:0004519">
    <property type="term" value="F:endonuclease activity"/>
    <property type="evidence" value="ECO:0007669"/>
    <property type="project" value="UniProtKB-KW"/>
</dbReference>